<sequence>MRIHLVNAHLTYPDWSEGGLTAAMVARARTHLTGRGHHVTETRVEEAYDPDVEVERHLDAGLVILQTPINWFGAPWIHKRYVDEVFNAGLHSKAFLTDDGRTRSDPTRQYGTGGRLRGRGFLVSSTWNAPAETFGNPDSVLFKGATLAEALLGITTSYRFVGCTVLEPYGVHDIFRDGDVAAGIENFGAHLDRQLEVLSGSGAAETDHGDLAPVV</sequence>
<dbReference type="SUPFAM" id="SSF52218">
    <property type="entry name" value="Flavoproteins"/>
    <property type="match status" value="1"/>
</dbReference>
<dbReference type="Pfam" id="PF02525">
    <property type="entry name" value="Flavodoxin_2"/>
    <property type="match status" value="1"/>
</dbReference>
<evidence type="ECO:0000256" key="4">
    <source>
        <dbReference type="ARBA" id="ARBA00037981"/>
    </source>
</evidence>
<reference evidence="6 7" key="1">
    <citation type="submission" date="2023-07" db="EMBL/GenBank/DDBJ databases">
        <title>Sequencing the genomes of 1000 actinobacteria strains.</title>
        <authorList>
            <person name="Klenk H.-P."/>
        </authorList>
    </citation>
    <scope>NUCLEOTIDE SEQUENCE [LARGE SCALE GENOMIC DNA]</scope>
    <source>
        <strain evidence="6 7">DSM 44388</strain>
    </source>
</reference>
<proteinExistence type="inferred from homology"/>
<comment type="similarity">
    <text evidence="4">Belongs to the oxidoreductase MdaB family.</text>
</comment>
<comment type="caution">
    <text evidence="6">The sequence shown here is derived from an EMBL/GenBank/DDBJ whole genome shotgun (WGS) entry which is preliminary data.</text>
</comment>
<evidence type="ECO:0000313" key="6">
    <source>
        <dbReference type="EMBL" id="MDP9830844.1"/>
    </source>
</evidence>
<evidence type="ECO:0000313" key="7">
    <source>
        <dbReference type="Proteomes" id="UP001235712"/>
    </source>
</evidence>
<keyword evidence="2" id="KW-0285">Flavoprotein</keyword>
<gene>
    <name evidence="6" type="ORF">J2S57_006593</name>
</gene>
<dbReference type="InterPro" id="IPR052397">
    <property type="entry name" value="NADPH-QR_MdaB"/>
</dbReference>
<name>A0ABT9PDQ7_9ACTN</name>
<accession>A0ABT9PDQ7</accession>
<evidence type="ECO:0000256" key="3">
    <source>
        <dbReference type="ARBA" id="ARBA00022827"/>
    </source>
</evidence>
<dbReference type="PANTHER" id="PTHR46305:SF3">
    <property type="entry name" value="NADPH:QUINONE OXIDOREDUCTASE MDAB"/>
    <property type="match status" value="1"/>
</dbReference>
<organism evidence="6 7">
    <name type="scientific">Kineosporia succinea</name>
    <dbReference type="NCBI Taxonomy" id="84632"/>
    <lineage>
        <taxon>Bacteria</taxon>
        <taxon>Bacillati</taxon>
        <taxon>Actinomycetota</taxon>
        <taxon>Actinomycetes</taxon>
        <taxon>Kineosporiales</taxon>
        <taxon>Kineosporiaceae</taxon>
        <taxon>Kineosporia</taxon>
    </lineage>
</organism>
<dbReference type="InterPro" id="IPR003680">
    <property type="entry name" value="Flavodoxin_fold"/>
</dbReference>
<dbReference type="PANTHER" id="PTHR46305">
    <property type="match status" value="1"/>
</dbReference>
<evidence type="ECO:0000259" key="5">
    <source>
        <dbReference type="Pfam" id="PF02525"/>
    </source>
</evidence>
<dbReference type="EMBL" id="JAUSQZ010000001">
    <property type="protein sequence ID" value="MDP9830844.1"/>
    <property type="molecule type" value="Genomic_DNA"/>
</dbReference>
<feature type="domain" description="Flavodoxin-like fold" evidence="5">
    <location>
        <begin position="1"/>
        <end position="191"/>
    </location>
</feature>
<keyword evidence="7" id="KW-1185">Reference proteome</keyword>
<evidence type="ECO:0000256" key="2">
    <source>
        <dbReference type="ARBA" id="ARBA00022630"/>
    </source>
</evidence>
<dbReference type="Gene3D" id="3.40.50.360">
    <property type="match status" value="1"/>
</dbReference>
<dbReference type="RefSeq" id="WP_307250044.1">
    <property type="nucleotide sequence ID" value="NZ_JAUSQZ010000001.1"/>
</dbReference>
<dbReference type="InterPro" id="IPR029039">
    <property type="entry name" value="Flavoprotein-like_sf"/>
</dbReference>
<comment type="cofactor">
    <cofactor evidence="1">
        <name>FAD</name>
        <dbReference type="ChEBI" id="CHEBI:57692"/>
    </cofactor>
</comment>
<protein>
    <submittedName>
        <fullName evidence="6">Modulator of drug activity B</fullName>
    </submittedName>
</protein>
<evidence type="ECO:0000256" key="1">
    <source>
        <dbReference type="ARBA" id="ARBA00001974"/>
    </source>
</evidence>
<keyword evidence="3" id="KW-0274">FAD</keyword>
<dbReference type="Proteomes" id="UP001235712">
    <property type="component" value="Unassembled WGS sequence"/>
</dbReference>